<protein>
    <recommendedName>
        <fullName evidence="4">Urease accessory protein UreH-like transmembrane domain-containing protein</fullName>
    </recommendedName>
</protein>
<gene>
    <name evidence="2" type="ORF">ACFS25_04975</name>
</gene>
<reference evidence="3" key="1">
    <citation type="journal article" date="2019" name="Int. J. Syst. Evol. Microbiol.">
        <title>The Global Catalogue of Microorganisms (GCM) 10K type strain sequencing project: providing services to taxonomists for standard genome sequencing and annotation.</title>
        <authorList>
            <consortium name="The Broad Institute Genomics Platform"/>
            <consortium name="The Broad Institute Genome Sequencing Center for Infectious Disease"/>
            <person name="Wu L."/>
            <person name="Ma J."/>
        </authorList>
    </citation>
    <scope>NUCLEOTIDE SEQUENCE [LARGE SCALE GENOMIC DNA]</scope>
    <source>
        <strain evidence="3">KCTC 52490</strain>
    </source>
</reference>
<sequence>MKNLSRWASQHGRTAIALLILCEVCNAINGLLLGMNLLENWPAGCLLLLILGFAVGAFFIQTQSARVANQSYWVGRKWLFGAFIINFFLFILLGGFWATSIQKPTFSQTAWGSRKIEVQSDTITPPSTLKSPNPAYYEDRSAVQEQPIRNQAGKRIGFVLLFLLGIVLSGYAVGLACSLACAGNGLLAFMVGLLGSGIFVSSFFLLSRAFDKIIKPWKLMNRPERKRVYLRALLLLLGFWIVSTLLGRLAN</sequence>
<evidence type="ECO:0008006" key="4">
    <source>
        <dbReference type="Google" id="ProtNLM"/>
    </source>
</evidence>
<feature type="transmembrane region" description="Helical" evidence="1">
    <location>
        <begin position="156"/>
        <end position="174"/>
    </location>
</feature>
<feature type="transmembrane region" description="Helical" evidence="1">
    <location>
        <begin position="228"/>
        <end position="250"/>
    </location>
</feature>
<dbReference type="RefSeq" id="WP_381497303.1">
    <property type="nucleotide sequence ID" value="NZ_JBHUOM010000001.1"/>
</dbReference>
<accession>A0ABW6AFE0</accession>
<feature type="transmembrane region" description="Helical" evidence="1">
    <location>
        <begin position="15"/>
        <end position="34"/>
    </location>
</feature>
<feature type="transmembrane region" description="Helical" evidence="1">
    <location>
        <begin position="80"/>
        <end position="98"/>
    </location>
</feature>
<organism evidence="2 3">
    <name type="scientific">Spirosoma flavum</name>
    <dbReference type="NCBI Taxonomy" id="2048557"/>
    <lineage>
        <taxon>Bacteria</taxon>
        <taxon>Pseudomonadati</taxon>
        <taxon>Bacteroidota</taxon>
        <taxon>Cytophagia</taxon>
        <taxon>Cytophagales</taxon>
        <taxon>Cytophagaceae</taxon>
        <taxon>Spirosoma</taxon>
    </lineage>
</organism>
<evidence type="ECO:0000313" key="2">
    <source>
        <dbReference type="EMBL" id="MFD2933123.1"/>
    </source>
</evidence>
<keyword evidence="1" id="KW-0472">Membrane</keyword>
<evidence type="ECO:0000313" key="3">
    <source>
        <dbReference type="Proteomes" id="UP001597512"/>
    </source>
</evidence>
<feature type="transmembrane region" description="Helical" evidence="1">
    <location>
        <begin position="186"/>
        <end position="207"/>
    </location>
</feature>
<keyword evidence="3" id="KW-1185">Reference proteome</keyword>
<dbReference type="Proteomes" id="UP001597512">
    <property type="component" value="Unassembled WGS sequence"/>
</dbReference>
<dbReference type="EMBL" id="JBHUOM010000001">
    <property type="protein sequence ID" value="MFD2933123.1"/>
    <property type="molecule type" value="Genomic_DNA"/>
</dbReference>
<proteinExistence type="predicted"/>
<comment type="caution">
    <text evidence="2">The sequence shown here is derived from an EMBL/GenBank/DDBJ whole genome shotgun (WGS) entry which is preliminary data.</text>
</comment>
<evidence type="ECO:0000256" key="1">
    <source>
        <dbReference type="SAM" id="Phobius"/>
    </source>
</evidence>
<keyword evidence="1" id="KW-0812">Transmembrane</keyword>
<keyword evidence="1" id="KW-1133">Transmembrane helix</keyword>
<feature type="transmembrane region" description="Helical" evidence="1">
    <location>
        <begin position="41"/>
        <end position="60"/>
    </location>
</feature>
<name>A0ABW6AFE0_9BACT</name>